<dbReference type="HOGENOM" id="CLU_3271016_0_0_9"/>
<keyword evidence="1" id="KW-0472">Membrane</keyword>
<dbReference type="KEGG" id="hmo:HM1_1733"/>
<feature type="transmembrane region" description="Helical" evidence="1">
    <location>
        <begin position="6"/>
        <end position="25"/>
    </location>
</feature>
<keyword evidence="1" id="KW-1133">Transmembrane helix</keyword>
<reference evidence="2 3" key="1">
    <citation type="journal article" date="2008" name="J. Bacteriol.">
        <title>The genome of Heliobacterium modesticaldum, a phototrophic representative of the Firmicutes containing the simplest photosynthetic apparatus.</title>
        <authorList>
            <person name="Sattley W.M."/>
            <person name="Madigan M.T."/>
            <person name="Swingley W.D."/>
            <person name="Cheung P.C."/>
            <person name="Clocksin K.M."/>
            <person name="Conrad A.L."/>
            <person name="Dejesa L.C."/>
            <person name="Honchak B.M."/>
            <person name="Jung D.O."/>
            <person name="Karbach L.E."/>
            <person name="Kurdoglu A."/>
            <person name="Lahiri S."/>
            <person name="Mastrian S.D."/>
            <person name="Page L.E."/>
            <person name="Taylor H.L."/>
            <person name="Wang Z.T."/>
            <person name="Raymond J."/>
            <person name="Chen M."/>
            <person name="Blankenship R.E."/>
            <person name="Touchman J.W."/>
        </authorList>
    </citation>
    <scope>NUCLEOTIDE SEQUENCE [LARGE SCALE GENOMIC DNA]</scope>
    <source>
        <strain evidence="3">ATCC 51547 / Ice1</strain>
    </source>
</reference>
<proteinExistence type="predicted"/>
<keyword evidence="3" id="KW-1185">Reference proteome</keyword>
<gene>
    <name evidence="2" type="ORF">HM1_1733</name>
</gene>
<dbReference type="EMBL" id="CP000930">
    <property type="protein sequence ID" value="ABZ84303.1"/>
    <property type="molecule type" value="Genomic_DNA"/>
</dbReference>
<name>B0TEQ1_HELMI</name>
<protein>
    <submittedName>
        <fullName evidence="2">Uncharacterized protein</fullName>
    </submittedName>
</protein>
<sequence length="41" mass="4305">MKELSKTYGNIGISIIGVSFTGVLLSGARRRAGHAVSDVNE</sequence>
<dbReference type="Proteomes" id="UP000008550">
    <property type="component" value="Chromosome"/>
</dbReference>
<evidence type="ECO:0000313" key="3">
    <source>
        <dbReference type="Proteomes" id="UP000008550"/>
    </source>
</evidence>
<dbReference type="STRING" id="498761.HM1_1733"/>
<keyword evidence="1" id="KW-0812">Transmembrane</keyword>
<evidence type="ECO:0000313" key="2">
    <source>
        <dbReference type="EMBL" id="ABZ84303.1"/>
    </source>
</evidence>
<organism evidence="2 3">
    <name type="scientific">Heliobacterium modesticaldum (strain ATCC 51547 / Ice1)</name>
    <dbReference type="NCBI Taxonomy" id="498761"/>
    <lineage>
        <taxon>Bacteria</taxon>
        <taxon>Bacillati</taxon>
        <taxon>Bacillota</taxon>
        <taxon>Clostridia</taxon>
        <taxon>Eubacteriales</taxon>
        <taxon>Heliobacteriaceae</taxon>
        <taxon>Heliomicrobium</taxon>
    </lineage>
</organism>
<accession>B0TEQ1</accession>
<evidence type="ECO:0000256" key="1">
    <source>
        <dbReference type="SAM" id="Phobius"/>
    </source>
</evidence>
<dbReference type="AlphaFoldDB" id="B0TEQ1"/>